<dbReference type="GO" id="GO:0006304">
    <property type="term" value="P:DNA modification"/>
    <property type="evidence" value="ECO:0007669"/>
    <property type="project" value="InterPro"/>
</dbReference>
<dbReference type="PROSITE" id="PS50035">
    <property type="entry name" value="PLD"/>
    <property type="match status" value="1"/>
</dbReference>
<dbReference type="PROSITE" id="PS00092">
    <property type="entry name" value="N6_MTASE"/>
    <property type="match status" value="1"/>
</dbReference>
<dbReference type="InterPro" id="IPR025202">
    <property type="entry name" value="PLD-like_dom"/>
</dbReference>
<dbReference type="GO" id="GO:0032259">
    <property type="term" value="P:methylation"/>
    <property type="evidence" value="ECO:0007669"/>
    <property type="project" value="UniProtKB-KW"/>
</dbReference>
<dbReference type="GO" id="GO:0003676">
    <property type="term" value="F:nucleic acid binding"/>
    <property type="evidence" value="ECO:0007669"/>
    <property type="project" value="InterPro"/>
</dbReference>
<dbReference type="Pfam" id="PF13091">
    <property type="entry name" value="PLDc_2"/>
    <property type="match status" value="1"/>
</dbReference>
<keyword evidence="4" id="KW-0949">S-adenosyl-L-methionine</keyword>
<sequence length="1271" mass="146897">MSDHQLSVFQSGIRDNRNRGTVGDFLKDKIELGAKLSIVSAYFTIYAFEALKQELCSIESLNFLFGEPRFIQSIGTKTDRKAFKIEDTGIQLSSRLKQSKLARECQEWIQKKVNIRSIKESNLLHGKMYHIDNNGVKTAILGSSNFTLKGLGLAKVNSNIELNLIVDSERDRQDLKFWFEELWNNHKLVQDVKDEIISYLNQLYQDNAPEFIYYKTLYHLFKQFLDQQAASDLLTKQGHLIDTKIWNLLLDFQKDGVKGAINKIMEYNGCIIADSVGLGKTFEALAIIKYFELLNYKVLVLCPKKLRSNWTIYHAANNSELNILVEDRFNYTVLSHTDLSRDTGYSGDINLETLNRGNYDLVVIDESHNFRNNTKGKRDEDGNVIKKSRYERLMEDIIKKGIPTRVLLLSATPVNTDLKDLRNQINFIVKDKDSAFSQTLGIDSIKQTLTTAQKEFTLWAKKKQHHSNELLENLNSSFFTLLDGLTIARSRQHIKKYYQETIAELGGFPERLKPVSLFSHIDLEDNFLDYDEINEQISDYQLSLFNPSNYVLEEYQHLYEGEVVQNNFTQSNRENYLIGMMKVNFLKRLESSVYSFRITLERTIDKIKKIESKIKNFGQHQIEIIKSEDCEIESFDDEELQAAFEVGRELKYQLEHLDIDRWLFDLARDRRQLHKLYIQAKDVDVCRDAKLADLKTIIEDKVTNPTLNKQSKENKKVIIFTAFADTAKYLYDALVGWVTTELNINMALVTGGNGGNKTTLARKQTGSFYTPREIVNYMVDESLIAYLQNGLLDPPQPPLRRGENTEKVPLRSGENTENPSLRSGENTKKVPLSKGDLGGSEIEDKLRHLLSYSNDFHEFNDDEVDCLINAIDNLKIIDIACGSGAFPMGILQKLVFILEKLDPNNIKWKQQQKEKAISPVLKDIQVAKQISYEQARDEAIEKLQERLAEIEYEFQNEMDYPRKLFLIENCIFGVDIQPIAVQISKLRFFISLIVDQKVNNNQPNRGILPLPNLETKFVAANSLISINKPRKAQLELDLRNEEIKDKEKQLAEVRNHHFKARTPQTKRKCREDDKHLRQEIGELLKQQGLPDEIAVKLSEWDLYNQNLSANFFDPEWMFGVDYFDICIGNPPYVRHEKIQELKPSFKQQYDCFTGVADLYVYFFEQAIKLLKEKGILAYITSNKYFRSGYGEKLREFLVNRTQLKQLIDFGDAPVFTAIAYPSIIITVKHASSVSQKQNVDNKIKVLNWQIGKPIDNFLEVLNTESFYFGFS</sequence>
<dbReference type="PROSITE" id="PS51192">
    <property type="entry name" value="HELICASE_ATP_BIND_1"/>
    <property type="match status" value="1"/>
</dbReference>
<dbReference type="InterPro" id="IPR029063">
    <property type="entry name" value="SAM-dependent_MTases_sf"/>
</dbReference>
<proteinExistence type="predicted"/>
<feature type="compositionally biased region" description="Polar residues" evidence="6">
    <location>
        <begin position="813"/>
        <end position="824"/>
    </location>
</feature>
<dbReference type="KEGG" id="nsp:BMF81_00593"/>
<dbReference type="Pfam" id="PF00176">
    <property type="entry name" value="SNF2-rel_dom"/>
    <property type="match status" value="1"/>
</dbReference>
<dbReference type="Gene3D" id="3.40.50.10810">
    <property type="entry name" value="Tandem AAA-ATPase domain"/>
    <property type="match status" value="1"/>
</dbReference>
<dbReference type="InterPro" id="IPR000330">
    <property type="entry name" value="SNF2_N"/>
</dbReference>
<dbReference type="SUPFAM" id="SSF56024">
    <property type="entry name" value="Phospholipase D/nuclease"/>
    <property type="match status" value="1"/>
</dbReference>
<dbReference type="PANTHER" id="PTHR33841:SF1">
    <property type="entry name" value="DNA METHYLTRANSFERASE A"/>
    <property type="match status" value="1"/>
</dbReference>
<name>A0A2S0Q5W0_NODSP</name>
<feature type="domain" description="PLD phosphodiesterase" evidence="7">
    <location>
        <begin position="120"/>
        <end position="150"/>
    </location>
</feature>
<dbReference type="InterPro" id="IPR002052">
    <property type="entry name" value="DNA_methylase_N6_adenine_CS"/>
</dbReference>
<feature type="domain" description="Helicase ATP-binding" evidence="8">
    <location>
        <begin position="261"/>
        <end position="431"/>
    </location>
</feature>
<dbReference type="EMBL" id="CP020114">
    <property type="protein sequence ID" value="AVZ29748.1"/>
    <property type="molecule type" value="Genomic_DNA"/>
</dbReference>
<dbReference type="Gene3D" id="3.40.50.150">
    <property type="entry name" value="Vaccinia Virus protein VP39"/>
    <property type="match status" value="1"/>
</dbReference>
<evidence type="ECO:0000256" key="3">
    <source>
        <dbReference type="ARBA" id="ARBA00022679"/>
    </source>
</evidence>
<evidence type="ECO:0000256" key="6">
    <source>
        <dbReference type="SAM" id="MobiDB-lite"/>
    </source>
</evidence>
<dbReference type="SUPFAM" id="SSF52540">
    <property type="entry name" value="P-loop containing nucleoside triphosphate hydrolases"/>
    <property type="match status" value="1"/>
</dbReference>
<gene>
    <name evidence="9" type="primary">paeR7IM</name>
    <name evidence="9" type="ORF">BMF81_00593</name>
</gene>
<dbReference type="AlphaFoldDB" id="A0A2S0Q5W0"/>
<evidence type="ECO:0000256" key="4">
    <source>
        <dbReference type="ARBA" id="ARBA00022691"/>
    </source>
</evidence>
<comment type="catalytic activity">
    <reaction evidence="5">
        <text>a 2'-deoxyadenosine in DNA + S-adenosyl-L-methionine = an N(6)-methyl-2'-deoxyadenosine in DNA + S-adenosyl-L-homocysteine + H(+)</text>
        <dbReference type="Rhea" id="RHEA:15197"/>
        <dbReference type="Rhea" id="RHEA-COMP:12418"/>
        <dbReference type="Rhea" id="RHEA-COMP:12419"/>
        <dbReference type="ChEBI" id="CHEBI:15378"/>
        <dbReference type="ChEBI" id="CHEBI:57856"/>
        <dbReference type="ChEBI" id="CHEBI:59789"/>
        <dbReference type="ChEBI" id="CHEBI:90615"/>
        <dbReference type="ChEBI" id="CHEBI:90616"/>
        <dbReference type="EC" id="2.1.1.72"/>
    </reaction>
</comment>
<evidence type="ECO:0000259" key="7">
    <source>
        <dbReference type="PROSITE" id="PS50035"/>
    </source>
</evidence>
<evidence type="ECO:0000256" key="5">
    <source>
        <dbReference type="ARBA" id="ARBA00047942"/>
    </source>
</evidence>
<dbReference type="Gene3D" id="3.30.870.10">
    <property type="entry name" value="Endonuclease Chain A"/>
    <property type="match status" value="1"/>
</dbReference>
<dbReference type="Pfam" id="PF07669">
    <property type="entry name" value="Eco57I"/>
    <property type="match status" value="1"/>
</dbReference>
<dbReference type="InterPro" id="IPR001736">
    <property type="entry name" value="PLipase_D/transphosphatidylase"/>
</dbReference>
<keyword evidence="2 9" id="KW-0489">Methyltransferase</keyword>
<dbReference type="GO" id="GO:0009007">
    <property type="term" value="F:site-specific DNA-methyltransferase (adenine-specific) activity"/>
    <property type="evidence" value="ECO:0007669"/>
    <property type="project" value="UniProtKB-EC"/>
</dbReference>
<feature type="region of interest" description="Disordered" evidence="6">
    <location>
        <begin position="794"/>
        <end position="837"/>
    </location>
</feature>
<evidence type="ECO:0000313" key="10">
    <source>
        <dbReference type="Proteomes" id="UP000244056"/>
    </source>
</evidence>
<dbReference type="InterPro" id="IPR014001">
    <property type="entry name" value="Helicase_ATP-bd"/>
</dbReference>
<dbReference type="CDD" id="cd09178">
    <property type="entry name" value="PLDc_N_Snf2_like"/>
    <property type="match status" value="1"/>
</dbReference>
<dbReference type="GO" id="GO:0006793">
    <property type="term" value="P:phosphorus metabolic process"/>
    <property type="evidence" value="ECO:0007669"/>
    <property type="project" value="UniProtKB-ARBA"/>
</dbReference>
<dbReference type="PANTHER" id="PTHR33841">
    <property type="entry name" value="DNA METHYLTRANSFERASE YEEA-RELATED"/>
    <property type="match status" value="1"/>
</dbReference>
<dbReference type="GO" id="GO:0005524">
    <property type="term" value="F:ATP binding"/>
    <property type="evidence" value="ECO:0007669"/>
    <property type="project" value="InterPro"/>
</dbReference>
<feature type="compositionally biased region" description="Basic and acidic residues" evidence="6">
    <location>
        <begin position="800"/>
        <end position="809"/>
    </location>
</feature>
<evidence type="ECO:0000256" key="2">
    <source>
        <dbReference type="ARBA" id="ARBA00022603"/>
    </source>
</evidence>
<dbReference type="Proteomes" id="UP000244056">
    <property type="component" value="Chromosome"/>
</dbReference>
<dbReference type="SMART" id="SM00487">
    <property type="entry name" value="DEXDc"/>
    <property type="match status" value="1"/>
</dbReference>
<dbReference type="PRINTS" id="PR00507">
    <property type="entry name" value="N12N6MTFRASE"/>
</dbReference>
<dbReference type="InterPro" id="IPR027417">
    <property type="entry name" value="P-loop_NTPase"/>
</dbReference>
<dbReference type="InterPro" id="IPR050953">
    <property type="entry name" value="N4_N6_ade-DNA_methylase"/>
</dbReference>
<reference evidence="9 10" key="1">
    <citation type="submission" date="2017-03" db="EMBL/GenBank/DDBJ databases">
        <title>Comparative genomics of the toxic Baltic Sea cyanobacteria Nodularia spumigena UHCC 0039 and its response on varying salinity.</title>
        <authorList>
            <person name="Teikari J.E."/>
        </authorList>
    </citation>
    <scope>NUCLEOTIDE SEQUENCE [LARGE SCALE GENOMIC DNA]</scope>
    <source>
        <strain evidence="9 10">UHCC 0039</strain>
    </source>
</reference>
<organism evidence="9 10">
    <name type="scientific">Nodularia spumigena UHCC 0039</name>
    <dbReference type="NCBI Taxonomy" id="1914872"/>
    <lineage>
        <taxon>Bacteria</taxon>
        <taxon>Bacillati</taxon>
        <taxon>Cyanobacteriota</taxon>
        <taxon>Cyanophyceae</taxon>
        <taxon>Nostocales</taxon>
        <taxon>Nodulariaceae</taxon>
        <taxon>Nodularia</taxon>
    </lineage>
</organism>
<evidence type="ECO:0000313" key="9">
    <source>
        <dbReference type="EMBL" id="AVZ29748.1"/>
    </source>
</evidence>
<protein>
    <recommendedName>
        <fullName evidence="1">site-specific DNA-methyltransferase (adenine-specific)</fullName>
        <ecNumber evidence="1">2.1.1.72</ecNumber>
    </recommendedName>
</protein>
<accession>A0A2S0Q5W0</accession>
<keyword evidence="3 9" id="KW-0808">Transferase</keyword>
<evidence type="ECO:0000259" key="8">
    <source>
        <dbReference type="PROSITE" id="PS51192"/>
    </source>
</evidence>
<dbReference type="EC" id="2.1.1.72" evidence="1"/>
<dbReference type="SUPFAM" id="SSF53335">
    <property type="entry name" value="S-adenosyl-L-methionine-dependent methyltransferases"/>
    <property type="match status" value="1"/>
</dbReference>
<dbReference type="InterPro" id="IPR011639">
    <property type="entry name" value="MethylTrfase_TaqI-like_dom"/>
</dbReference>
<dbReference type="Gene3D" id="3.40.50.300">
    <property type="entry name" value="P-loop containing nucleotide triphosphate hydrolases"/>
    <property type="match status" value="1"/>
</dbReference>
<dbReference type="InterPro" id="IPR038718">
    <property type="entry name" value="SNF2-like_sf"/>
</dbReference>
<evidence type="ECO:0000256" key="1">
    <source>
        <dbReference type="ARBA" id="ARBA00011900"/>
    </source>
</evidence>